<name>A0A917YYB9_9ALTE</name>
<dbReference type="RefSeq" id="WP_188692573.1">
    <property type="nucleotide sequence ID" value="NZ_BMLS01000002.1"/>
</dbReference>
<keyword evidence="4" id="KW-0456">Lyase</keyword>
<sequence>MSESSYLPLVAILRGIQPHECLSLGRILVDAGYQMIEVPMNSPTPLASIELLAKEFGQDVLIGAGTVTSVEQVKQITAVGGKLMVAPNTNADVIRAAKQVGMYCMPGCITPTEALIALDAGADALKFFPAELTPPAVIKAINTILPAGTLVCAVGGVTSHNMADYMAAGCRGFGLGGSLYQPGISVEAFKHNAETLIKRFISLSQPQENQA</sequence>
<dbReference type="AlphaFoldDB" id="A0A917YYB9"/>
<comment type="caution">
    <text evidence="6">The sequence shown here is derived from an EMBL/GenBank/DDBJ whole genome shotgun (WGS) entry which is preliminary data.</text>
</comment>
<comment type="similarity">
    <text evidence="2">Belongs to the KHG/KDPG aldolase family.</text>
</comment>
<evidence type="ECO:0000256" key="5">
    <source>
        <dbReference type="ARBA" id="ARBA00023277"/>
    </source>
</evidence>
<evidence type="ECO:0000313" key="6">
    <source>
        <dbReference type="EMBL" id="GGO67721.1"/>
    </source>
</evidence>
<dbReference type="EMBL" id="BMLS01000002">
    <property type="protein sequence ID" value="GGO67721.1"/>
    <property type="molecule type" value="Genomic_DNA"/>
</dbReference>
<reference evidence="6" key="2">
    <citation type="submission" date="2020-09" db="EMBL/GenBank/DDBJ databases">
        <authorList>
            <person name="Sun Q."/>
            <person name="Zhou Y."/>
        </authorList>
    </citation>
    <scope>NUCLEOTIDE SEQUENCE</scope>
    <source>
        <strain evidence="6">CGMCC 1.7086</strain>
    </source>
</reference>
<evidence type="ECO:0000256" key="2">
    <source>
        <dbReference type="ARBA" id="ARBA00006906"/>
    </source>
</evidence>
<keyword evidence="5" id="KW-0119">Carbohydrate metabolism</keyword>
<dbReference type="PANTHER" id="PTHR30246:SF1">
    <property type="entry name" value="2-DEHYDRO-3-DEOXY-6-PHOSPHOGALACTONATE ALDOLASE-RELATED"/>
    <property type="match status" value="1"/>
</dbReference>
<comment type="pathway">
    <text evidence="1">Carbohydrate acid metabolism.</text>
</comment>
<organism evidence="6 7">
    <name type="scientific">Bowmanella pacifica</name>
    <dbReference type="NCBI Taxonomy" id="502051"/>
    <lineage>
        <taxon>Bacteria</taxon>
        <taxon>Pseudomonadati</taxon>
        <taxon>Pseudomonadota</taxon>
        <taxon>Gammaproteobacteria</taxon>
        <taxon>Alteromonadales</taxon>
        <taxon>Alteromonadaceae</taxon>
        <taxon>Bowmanella</taxon>
    </lineage>
</organism>
<gene>
    <name evidence="6" type="primary">kdgA</name>
    <name evidence="6" type="ORF">GCM10010982_14870</name>
</gene>
<reference evidence="6" key="1">
    <citation type="journal article" date="2014" name="Int. J. Syst. Evol. Microbiol.">
        <title>Complete genome sequence of Corynebacterium casei LMG S-19264T (=DSM 44701T), isolated from a smear-ripened cheese.</title>
        <authorList>
            <consortium name="US DOE Joint Genome Institute (JGI-PGF)"/>
            <person name="Walter F."/>
            <person name="Albersmeier A."/>
            <person name="Kalinowski J."/>
            <person name="Ruckert C."/>
        </authorList>
    </citation>
    <scope>NUCLEOTIDE SEQUENCE</scope>
    <source>
        <strain evidence="6">CGMCC 1.7086</strain>
    </source>
</reference>
<dbReference type="NCBIfam" id="NF006600">
    <property type="entry name" value="PRK09140.1"/>
    <property type="match status" value="1"/>
</dbReference>
<dbReference type="GO" id="GO:0016829">
    <property type="term" value="F:lyase activity"/>
    <property type="evidence" value="ECO:0007669"/>
    <property type="project" value="UniProtKB-KW"/>
</dbReference>
<protein>
    <submittedName>
        <fullName evidence="6">2-dehydro-3-deoxy-6-phosphogalactonate aldolase</fullName>
    </submittedName>
</protein>
<evidence type="ECO:0000313" key="7">
    <source>
        <dbReference type="Proteomes" id="UP000606935"/>
    </source>
</evidence>
<evidence type="ECO:0000256" key="1">
    <source>
        <dbReference type="ARBA" id="ARBA00004761"/>
    </source>
</evidence>
<dbReference type="InterPro" id="IPR013785">
    <property type="entry name" value="Aldolase_TIM"/>
</dbReference>
<dbReference type="PANTHER" id="PTHR30246">
    <property type="entry name" value="2-KETO-3-DEOXY-6-PHOSPHOGLUCONATE ALDOLASE"/>
    <property type="match status" value="1"/>
</dbReference>
<accession>A0A917YYB9</accession>
<keyword evidence="7" id="KW-1185">Reference proteome</keyword>
<dbReference type="Gene3D" id="3.20.20.70">
    <property type="entry name" value="Aldolase class I"/>
    <property type="match status" value="1"/>
</dbReference>
<comment type="subunit">
    <text evidence="3">Homotrimer.</text>
</comment>
<evidence type="ECO:0000256" key="3">
    <source>
        <dbReference type="ARBA" id="ARBA00011233"/>
    </source>
</evidence>
<dbReference type="Proteomes" id="UP000606935">
    <property type="component" value="Unassembled WGS sequence"/>
</dbReference>
<dbReference type="SUPFAM" id="SSF51569">
    <property type="entry name" value="Aldolase"/>
    <property type="match status" value="1"/>
</dbReference>
<proteinExistence type="inferred from homology"/>
<evidence type="ECO:0000256" key="4">
    <source>
        <dbReference type="ARBA" id="ARBA00023239"/>
    </source>
</evidence>
<dbReference type="InterPro" id="IPR000887">
    <property type="entry name" value="Aldlse_KDPG_KHG"/>
</dbReference>
<dbReference type="CDD" id="cd00452">
    <property type="entry name" value="KDPG_aldolase"/>
    <property type="match status" value="1"/>
</dbReference>
<dbReference type="Pfam" id="PF01081">
    <property type="entry name" value="Aldolase"/>
    <property type="match status" value="1"/>
</dbReference>